<dbReference type="CDD" id="cd04458">
    <property type="entry name" value="CSP_CDS"/>
    <property type="match status" value="1"/>
</dbReference>
<evidence type="ECO:0000256" key="5">
    <source>
        <dbReference type="SAM" id="MobiDB-lite"/>
    </source>
</evidence>
<dbReference type="InterPro" id="IPR050181">
    <property type="entry name" value="Cold_shock_domain"/>
</dbReference>
<comment type="caution">
    <text evidence="7">The sequence shown here is derived from an EMBL/GenBank/DDBJ whole genome shotgun (WGS) entry which is preliminary data.</text>
</comment>
<dbReference type="InterPro" id="IPR012340">
    <property type="entry name" value="NA-bd_OB-fold"/>
</dbReference>
<proteinExistence type="predicted"/>
<evidence type="ECO:0000313" key="7">
    <source>
        <dbReference type="EMBL" id="MVQ30824.1"/>
    </source>
</evidence>
<dbReference type="AlphaFoldDB" id="A0A6N8IV59"/>
<organism evidence="7 8">
    <name type="scientific">Ramlibacter pinisoli</name>
    <dbReference type="NCBI Taxonomy" id="2682844"/>
    <lineage>
        <taxon>Bacteria</taxon>
        <taxon>Pseudomonadati</taxon>
        <taxon>Pseudomonadota</taxon>
        <taxon>Betaproteobacteria</taxon>
        <taxon>Burkholderiales</taxon>
        <taxon>Comamonadaceae</taxon>
        <taxon>Ramlibacter</taxon>
    </lineage>
</organism>
<dbReference type="EMBL" id="WSEL01000009">
    <property type="protein sequence ID" value="MVQ30824.1"/>
    <property type="molecule type" value="Genomic_DNA"/>
</dbReference>
<sequence>MATGTVKWFNDAKGFGFIEPDGGGADVFAHFSAISMDGFKTLKQGSRVTFEVTEGPKGQLAQNIHADIQPIRTEPPGEHRPARQSKVRAPQFHAPPGSRPDLPVE</sequence>
<dbReference type="InterPro" id="IPR002059">
    <property type="entry name" value="CSP_DNA-bd"/>
</dbReference>
<dbReference type="InterPro" id="IPR019844">
    <property type="entry name" value="CSD_CS"/>
</dbReference>
<name>A0A6N8IV59_9BURK</name>
<evidence type="ECO:0000256" key="4">
    <source>
        <dbReference type="RuleBase" id="RU000408"/>
    </source>
</evidence>
<feature type="region of interest" description="Disordered" evidence="5">
    <location>
        <begin position="69"/>
        <end position="105"/>
    </location>
</feature>
<dbReference type="GO" id="GO:0005829">
    <property type="term" value="C:cytosol"/>
    <property type="evidence" value="ECO:0007669"/>
    <property type="project" value="UniProtKB-ARBA"/>
</dbReference>
<dbReference type="SUPFAM" id="SSF50249">
    <property type="entry name" value="Nucleic acid-binding proteins"/>
    <property type="match status" value="1"/>
</dbReference>
<dbReference type="PROSITE" id="PS51857">
    <property type="entry name" value="CSD_2"/>
    <property type="match status" value="1"/>
</dbReference>
<keyword evidence="8" id="KW-1185">Reference proteome</keyword>
<protein>
    <recommendedName>
        <fullName evidence="2">Cold shock-like protein CspA</fullName>
    </recommendedName>
</protein>
<gene>
    <name evidence="7" type="ORF">GON04_15295</name>
</gene>
<dbReference type="Proteomes" id="UP000469385">
    <property type="component" value="Unassembled WGS sequence"/>
</dbReference>
<dbReference type="Pfam" id="PF00313">
    <property type="entry name" value="CSD"/>
    <property type="match status" value="1"/>
</dbReference>
<feature type="domain" description="CSD" evidence="6">
    <location>
        <begin position="1"/>
        <end position="66"/>
    </location>
</feature>
<reference evidence="7 8" key="1">
    <citation type="submission" date="2019-12" db="EMBL/GenBank/DDBJ databases">
        <authorList>
            <person name="Huq M.A."/>
        </authorList>
    </citation>
    <scope>NUCLEOTIDE SEQUENCE [LARGE SCALE GENOMIC DNA]</scope>
    <source>
        <strain evidence="7 8">MAH-25</strain>
    </source>
</reference>
<dbReference type="SMART" id="SM00357">
    <property type="entry name" value="CSP"/>
    <property type="match status" value="1"/>
</dbReference>
<keyword evidence="3" id="KW-0963">Cytoplasm</keyword>
<dbReference type="FunFam" id="2.40.50.140:FF:000006">
    <property type="entry name" value="Cold shock protein CspC"/>
    <property type="match status" value="1"/>
</dbReference>
<dbReference type="PRINTS" id="PR00050">
    <property type="entry name" value="COLDSHOCK"/>
</dbReference>
<evidence type="ECO:0000256" key="3">
    <source>
        <dbReference type="ARBA" id="ARBA00022490"/>
    </source>
</evidence>
<dbReference type="InterPro" id="IPR011129">
    <property type="entry name" value="CSD"/>
</dbReference>
<evidence type="ECO:0000259" key="6">
    <source>
        <dbReference type="PROSITE" id="PS51857"/>
    </source>
</evidence>
<dbReference type="GO" id="GO:0003676">
    <property type="term" value="F:nucleic acid binding"/>
    <property type="evidence" value="ECO:0007669"/>
    <property type="project" value="InterPro"/>
</dbReference>
<dbReference type="Gene3D" id="2.40.50.140">
    <property type="entry name" value="Nucleic acid-binding proteins"/>
    <property type="match status" value="1"/>
</dbReference>
<evidence type="ECO:0000256" key="1">
    <source>
        <dbReference type="ARBA" id="ARBA00004496"/>
    </source>
</evidence>
<dbReference type="PANTHER" id="PTHR11544">
    <property type="entry name" value="COLD SHOCK DOMAIN CONTAINING PROTEINS"/>
    <property type="match status" value="1"/>
</dbReference>
<dbReference type="PROSITE" id="PS00352">
    <property type="entry name" value="CSD_1"/>
    <property type="match status" value="1"/>
</dbReference>
<comment type="subcellular location">
    <subcellularLocation>
        <location evidence="1 4">Cytoplasm</location>
    </subcellularLocation>
</comment>
<evidence type="ECO:0000256" key="2">
    <source>
        <dbReference type="ARBA" id="ARBA00022332"/>
    </source>
</evidence>
<accession>A0A6N8IV59</accession>
<evidence type="ECO:0000313" key="8">
    <source>
        <dbReference type="Proteomes" id="UP000469385"/>
    </source>
</evidence>